<proteinExistence type="predicted"/>
<evidence type="ECO:0000313" key="4">
    <source>
        <dbReference type="Proteomes" id="UP000515406"/>
    </source>
</evidence>
<dbReference type="EMBL" id="JAWMQI010000122">
    <property type="protein sequence ID" value="MDV7250918.1"/>
    <property type="molecule type" value="Genomic_DNA"/>
</dbReference>
<feature type="region of interest" description="Disordered" evidence="1">
    <location>
        <begin position="1"/>
        <end position="92"/>
    </location>
</feature>
<dbReference type="RefSeq" id="WP_074058555.1">
    <property type="nucleotide sequence ID" value="NZ_CP060399.1"/>
</dbReference>
<protein>
    <submittedName>
        <fullName evidence="2">Uncharacterized protein</fullName>
    </submittedName>
</protein>
<reference evidence="2 4" key="1">
    <citation type="submission" date="2020-07" db="EMBL/GenBank/DDBJ databases">
        <authorList>
            <person name="Pothier F. J."/>
        </authorList>
    </citation>
    <scope>NUCLEOTIDE SEQUENCE [LARGE SCALE GENOMIC DNA]</scope>
    <source>
        <strain evidence="2 4">CFBP 498</strain>
    </source>
</reference>
<name>A0A6V7CIR3_9XANT</name>
<gene>
    <name evidence="2" type="ORF">CFBP498_13050</name>
    <name evidence="3" type="ORF">R4K57_21525</name>
</gene>
<feature type="compositionally biased region" description="Low complexity" evidence="1">
    <location>
        <begin position="58"/>
        <end position="74"/>
    </location>
</feature>
<feature type="compositionally biased region" description="Basic and acidic residues" evidence="1">
    <location>
        <begin position="41"/>
        <end position="56"/>
    </location>
</feature>
<organism evidence="2 4">
    <name type="scientific">Xanthomonas hortorum pv. vitians</name>
    <dbReference type="NCBI Taxonomy" id="83224"/>
    <lineage>
        <taxon>Bacteria</taxon>
        <taxon>Pseudomonadati</taxon>
        <taxon>Pseudomonadota</taxon>
        <taxon>Gammaproteobacteria</taxon>
        <taxon>Lysobacterales</taxon>
        <taxon>Lysobacteraceae</taxon>
        <taxon>Xanthomonas</taxon>
    </lineage>
</organism>
<dbReference type="EMBL" id="LR828257">
    <property type="protein sequence ID" value="CAD0315731.1"/>
    <property type="molecule type" value="Genomic_DNA"/>
</dbReference>
<evidence type="ECO:0000256" key="1">
    <source>
        <dbReference type="SAM" id="MobiDB-lite"/>
    </source>
</evidence>
<dbReference type="AlphaFoldDB" id="A0A6V7CIR3"/>
<dbReference type="EMBL" id="LR828257">
    <property type="protein sequence ID" value="CAD0315718.1"/>
    <property type="molecule type" value="Genomic_DNA"/>
</dbReference>
<reference evidence="3 5" key="2">
    <citation type="submission" date="2023-10" db="EMBL/GenBank/DDBJ databases">
        <title>A new tool for lettuce pathogen research.</title>
        <authorList>
            <person name="Horton K.N."/>
            <person name="Cseke L.J."/>
            <person name="Badiwe M."/>
            <person name="Tesfaye D."/>
            <person name="Klein A."/>
            <person name="Su J."/>
            <person name="Potnis N."/>
            <person name="Gassmann W."/>
        </authorList>
    </citation>
    <scope>NUCLEOTIDE SEQUENCE [LARGE SCALE GENOMIC DNA]</scope>
    <source>
        <strain evidence="3 5">JSKH1901</strain>
    </source>
</reference>
<sequence length="92" mass="9831">MNNSRRQSMTVSNQPGKPRLSEQRLAADLEAFQQSGGAIERLGDTPLRRDKKRGESDAAPAAAVAANPAVQTTDASEEATETTETTETTDVK</sequence>
<evidence type="ECO:0000313" key="5">
    <source>
        <dbReference type="Proteomes" id="UP001187425"/>
    </source>
</evidence>
<feature type="compositionally biased region" description="Polar residues" evidence="1">
    <location>
        <begin position="1"/>
        <end position="15"/>
    </location>
</feature>
<evidence type="ECO:0000313" key="3">
    <source>
        <dbReference type="EMBL" id="MDV7250918.1"/>
    </source>
</evidence>
<keyword evidence="4" id="KW-1185">Reference proteome</keyword>
<evidence type="ECO:0000313" key="2">
    <source>
        <dbReference type="EMBL" id="CAD0315731.1"/>
    </source>
</evidence>
<dbReference type="GeneID" id="55513452"/>
<accession>A0A6V7CIR3</accession>
<dbReference type="Proteomes" id="UP001187425">
    <property type="component" value="Unassembled WGS sequence"/>
</dbReference>
<dbReference type="Proteomes" id="UP000515406">
    <property type="component" value="Chromosome"/>
</dbReference>
<feature type="compositionally biased region" description="Low complexity" evidence="1">
    <location>
        <begin position="82"/>
        <end position="92"/>
    </location>
</feature>